<dbReference type="InterPro" id="IPR036111">
    <property type="entry name" value="Mal/L-sulfo/L-lacto_DH-like_sf"/>
</dbReference>
<dbReference type="InterPro" id="IPR043143">
    <property type="entry name" value="Mal/L-sulf/L-lact_DH-like_NADP"/>
</dbReference>
<dbReference type="Pfam" id="PF02615">
    <property type="entry name" value="Ldh_2"/>
    <property type="match status" value="1"/>
</dbReference>
<keyword evidence="3" id="KW-1185">Reference proteome</keyword>
<dbReference type="EMBL" id="JACLCP010000007">
    <property type="protein sequence ID" value="MBC2846736.1"/>
    <property type="molecule type" value="Genomic_DNA"/>
</dbReference>
<dbReference type="EC" id="1.1.1.130" evidence="2"/>
<proteinExistence type="predicted"/>
<accession>A0A842IYF1</accession>
<dbReference type="GO" id="GO:0047559">
    <property type="term" value="F:3-dehydro-L-gulonate 2-dehydrogenase activity"/>
    <property type="evidence" value="ECO:0007669"/>
    <property type="project" value="UniProtKB-EC"/>
</dbReference>
<dbReference type="Gene3D" id="1.10.1530.10">
    <property type="match status" value="1"/>
</dbReference>
<organism evidence="2 3">
    <name type="scientific">Winogradskyella flava</name>
    <dbReference type="NCBI Taxonomy" id="1884876"/>
    <lineage>
        <taxon>Bacteria</taxon>
        <taxon>Pseudomonadati</taxon>
        <taxon>Bacteroidota</taxon>
        <taxon>Flavobacteriia</taxon>
        <taxon>Flavobacteriales</taxon>
        <taxon>Flavobacteriaceae</taxon>
        <taxon>Winogradskyella</taxon>
    </lineage>
</organism>
<comment type="caution">
    <text evidence="2">The sequence shown here is derived from an EMBL/GenBank/DDBJ whole genome shotgun (WGS) entry which is preliminary data.</text>
</comment>
<dbReference type="RefSeq" id="WP_185790446.1">
    <property type="nucleotide sequence ID" value="NZ_JACLCP010000007.1"/>
</dbReference>
<dbReference type="AlphaFoldDB" id="A0A842IYF1"/>
<keyword evidence="1 2" id="KW-0560">Oxidoreductase</keyword>
<protein>
    <submittedName>
        <fullName evidence="2">3-dehydro-L-gulonate 2-dehydrogenase</fullName>
        <ecNumber evidence="2">1.1.1.130</ecNumber>
    </submittedName>
</protein>
<sequence length="335" mass="37472">MRISSENIQKVLYELFVKYKFTTEKAQLIANVFTESTLDGVSSHGINRVPLFIEYIEKGVIKIDAEAEKVASFGNIERWDGNLGPGIVNATKCTKRAVELAKQHGMGMVALRNTNHWMRGGTYGKQAANDNCISILFTNTKPNMPPWGGKDSRIGNNPFVVSIPRKKGPIVLDMAISQFAFGKINDYKLRGQKLPYHGGWDDNNELSNDPDKILLKERGLPIGYWKGSALSIVLDMLATILSAGNSTYKIGSKEIETAISQIYICIYPEVFNDKGLQQKLIEEIIDFTHDVEPIIPGDNIYYPGERSSQTRAKNLKEGVLVNENIWEKIMALSKK</sequence>
<dbReference type="PANTHER" id="PTHR11091">
    <property type="entry name" value="OXIDOREDUCTASE-RELATED"/>
    <property type="match status" value="1"/>
</dbReference>
<evidence type="ECO:0000313" key="3">
    <source>
        <dbReference type="Proteomes" id="UP000533900"/>
    </source>
</evidence>
<dbReference type="Proteomes" id="UP000533900">
    <property type="component" value="Unassembled WGS sequence"/>
</dbReference>
<evidence type="ECO:0000256" key="1">
    <source>
        <dbReference type="ARBA" id="ARBA00023002"/>
    </source>
</evidence>
<dbReference type="NCBIfam" id="NF009750">
    <property type="entry name" value="PRK13260.1"/>
    <property type="match status" value="1"/>
</dbReference>
<dbReference type="Gene3D" id="3.30.1370.60">
    <property type="entry name" value="Hypothetical oxidoreductase yiak, domain 2"/>
    <property type="match status" value="1"/>
</dbReference>
<evidence type="ECO:0000313" key="2">
    <source>
        <dbReference type="EMBL" id="MBC2846736.1"/>
    </source>
</evidence>
<dbReference type="InterPro" id="IPR043144">
    <property type="entry name" value="Mal/L-sulf/L-lact_DH-like_ah"/>
</dbReference>
<name>A0A842IYF1_9FLAO</name>
<dbReference type="InterPro" id="IPR003767">
    <property type="entry name" value="Malate/L-lactate_DH-like"/>
</dbReference>
<dbReference type="SUPFAM" id="SSF89733">
    <property type="entry name" value="L-sulfolactate dehydrogenase-like"/>
    <property type="match status" value="1"/>
</dbReference>
<dbReference type="PANTHER" id="PTHR11091:SF3">
    <property type="entry name" value="2,3-DIKETO-L-GULONATE REDUCTASE"/>
    <property type="match status" value="1"/>
</dbReference>
<reference evidence="2" key="1">
    <citation type="submission" date="2020-08" db="EMBL/GenBank/DDBJ databases">
        <title>Winogradskyella ouciana sp. nov., isolated from the hadal seawater of the Mariana Trench.</title>
        <authorList>
            <person name="He X."/>
        </authorList>
    </citation>
    <scope>NUCLEOTIDE SEQUENCE [LARGE SCALE GENOMIC DNA]</scope>
    <source>
        <strain evidence="2">KCTC 52348</strain>
    </source>
</reference>
<gene>
    <name evidence="2" type="primary">yiaK</name>
    <name evidence="2" type="ORF">H7F21_16635</name>
</gene>